<evidence type="ECO:0000313" key="2">
    <source>
        <dbReference type="EMBL" id="MDQ6595557.1"/>
    </source>
</evidence>
<protein>
    <recommendedName>
        <fullName evidence="4">Lipoprotein</fullName>
    </recommendedName>
</protein>
<dbReference type="AlphaFoldDB" id="A0AA90TAS2"/>
<dbReference type="Proteomes" id="UP001178888">
    <property type="component" value="Unassembled WGS sequence"/>
</dbReference>
<feature type="transmembrane region" description="Helical" evidence="1">
    <location>
        <begin position="38"/>
        <end position="58"/>
    </location>
</feature>
<feature type="transmembrane region" description="Helical" evidence="1">
    <location>
        <begin position="7"/>
        <end position="26"/>
    </location>
</feature>
<dbReference type="PROSITE" id="PS51257">
    <property type="entry name" value="PROKAR_LIPOPROTEIN"/>
    <property type="match status" value="1"/>
</dbReference>
<evidence type="ECO:0008006" key="4">
    <source>
        <dbReference type="Google" id="ProtNLM"/>
    </source>
</evidence>
<gene>
    <name evidence="2" type="ORF">RCG21_03920</name>
</gene>
<keyword evidence="1" id="KW-1133">Transmembrane helix</keyword>
<evidence type="ECO:0000256" key="1">
    <source>
        <dbReference type="SAM" id="Phobius"/>
    </source>
</evidence>
<keyword evidence="1" id="KW-0812">Transmembrane</keyword>
<evidence type="ECO:0000313" key="3">
    <source>
        <dbReference type="Proteomes" id="UP001178888"/>
    </source>
</evidence>
<reference evidence="2" key="1">
    <citation type="submission" date="2023-08" db="EMBL/GenBank/DDBJ databases">
        <title>Nitrogen cycling bacteria in agricultural field soils.</title>
        <authorList>
            <person name="Jang J."/>
        </authorList>
    </citation>
    <scope>NUCLEOTIDE SEQUENCE</scope>
    <source>
        <strain evidence="2">PS3-36</strain>
    </source>
</reference>
<keyword evidence="1" id="KW-0472">Membrane</keyword>
<proteinExistence type="predicted"/>
<keyword evidence="3" id="KW-1185">Reference proteome</keyword>
<dbReference type="RefSeq" id="WP_208025431.1">
    <property type="nucleotide sequence ID" value="NZ_JAVGVR010000001.1"/>
</dbReference>
<sequence>MRKSRYLLSLIGAMIGCATTGGWLFVDLLLPDPVGDYILFPLMGLTNIAIGWQVGRLLGKRKEMGNKDAQIASERTEGKLELES</sequence>
<organism evidence="2 3">
    <name type="scientific">Bacillus salipaludis</name>
    <dbReference type="NCBI Taxonomy" id="2547811"/>
    <lineage>
        <taxon>Bacteria</taxon>
        <taxon>Bacillati</taxon>
        <taxon>Bacillota</taxon>
        <taxon>Bacilli</taxon>
        <taxon>Bacillales</taxon>
        <taxon>Bacillaceae</taxon>
        <taxon>Bacillus</taxon>
    </lineage>
</organism>
<comment type="caution">
    <text evidence="2">The sequence shown here is derived from an EMBL/GenBank/DDBJ whole genome shotgun (WGS) entry which is preliminary data.</text>
</comment>
<dbReference type="EMBL" id="JAVGVR010000001">
    <property type="protein sequence ID" value="MDQ6595557.1"/>
    <property type="molecule type" value="Genomic_DNA"/>
</dbReference>
<accession>A0AA90TAS2</accession>
<name>A0AA90TAS2_9BACI</name>